<keyword evidence="2" id="KW-0413">Isomerase</keyword>
<dbReference type="NCBIfam" id="TIGR03083">
    <property type="entry name" value="maleylpyruvate isomerase family mycothiol-dependent enzyme"/>
    <property type="match status" value="1"/>
</dbReference>
<dbReference type="InterPro" id="IPR034660">
    <property type="entry name" value="DinB/YfiT-like"/>
</dbReference>
<dbReference type="GO" id="GO:0016853">
    <property type="term" value="F:isomerase activity"/>
    <property type="evidence" value="ECO:0007669"/>
    <property type="project" value="UniProtKB-KW"/>
</dbReference>
<dbReference type="InterPro" id="IPR024344">
    <property type="entry name" value="MDMPI_metal-binding"/>
</dbReference>
<comment type="caution">
    <text evidence="2">The sequence shown here is derived from an EMBL/GenBank/DDBJ whole genome shotgun (WGS) entry which is preliminary data.</text>
</comment>
<organism evidence="2 3">
    <name type="scientific">Actinocorallia longicatena</name>
    <dbReference type="NCBI Taxonomy" id="111803"/>
    <lineage>
        <taxon>Bacteria</taxon>
        <taxon>Bacillati</taxon>
        <taxon>Actinomycetota</taxon>
        <taxon>Actinomycetes</taxon>
        <taxon>Streptosporangiales</taxon>
        <taxon>Thermomonosporaceae</taxon>
        <taxon>Actinocorallia</taxon>
    </lineage>
</organism>
<keyword evidence="3" id="KW-1185">Reference proteome</keyword>
<evidence type="ECO:0000259" key="1">
    <source>
        <dbReference type="Pfam" id="PF11716"/>
    </source>
</evidence>
<dbReference type="EMBL" id="BAAAUV010000003">
    <property type="protein sequence ID" value="GAA3200095.1"/>
    <property type="molecule type" value="Genomic_DNA"/>
</dbReference>
<reference evidence="3" key="1">
    <citation type="journal article" date="2019" name="Int. J. Syst. Evol. Microbiol.">
        <title>The Global Catalogue of Microorganisms (GCM) 10K type strain sequencing project: providing services to taxonomists for standard genome sequencing and annotation.</title>
        <authorList>
            <consortium name="The Broad Institute Genomics Platform"/>
            <consortium name="The Broad Institute Genome Sequencing Center for Infectious Disease"/>
            <person name="Wu L."/>
            <person name="Ma J."/>
        </authorList>
    </citation>
    <scope>NUCLEOTIDE SEQUENCE [LARGE SCALE GENOMIC DNA]</scope>
    <source>
        <strain evidence="3">JCM 9377</strain>
    </source>
</reference>
<proteinExistence type="predicted"/>
<dbReference type="Gene3D" id="1.20.120.450">
    <property type="entry name" value="dinb family like domain"/>
    <property type="match status" value="1"/>
</dbReference>
<dbReference type="InterPro" id="IPR017517">
    <property type="entry name" value="Maleyloyr_isom"/>
</dbReference>
<feature type="domain" description="Mycothiol-dependent maleylpyruvate isomerase metal-binding" evidence="1">
    <location>
        <begin position="5"/>
        <end position="99"/>
    </location>
</feature>
<evidence type="ECO:0000313" key="3">
    <source>
        <dbReference type="Proteomes" id="UP001501237"/>
    </source>
</evidence>
<gene>
    <name evidence="2" type="ORF">GCM10010468_12560</name>
</gene>
<name>A0ABP6Q4J6_9ACTN</name>
<dbReference type="Proteomes" id="UP001501237">
    <property type="component" value="Unassembled WGS sequence"/>
</dbReference>
<dbReference type="RefSeq" id="WP_344823166.1">
    <property type="nucleotide sequence ID" value="NZ_BAAAUV010000003.1"/>
</dbReference>
<protein>
    <submittedName>
        <fullName evidence="2">Maleylpyruvate isomerase family mycothiol-dependent enzyme</fullName>
    </submittedName>
</protein>
<dbReference type="SUPFAM" id="SSF109854">
    <property type="entry name" value="DinB/YfiT-like putative metalloenzymes"/>
    <property type="match status" value="1"/>
</dbReference>
<evidence type="ECO:0000313" key="2">
    <source>
        <dbReference type="EMBL" id="GAA3200095.1"/>
    </source>
</evidence>
<dbReference type="Pfam" id="PF11716">
    <property type="entry name" value="MDMPI_N"/>
    <property type="match status" value="1"/>
</dbReference>
<sequence>MIAELRAERHRLIVTLDALTDEDFDHGTTLCAGWSPRDVLGHVIGLDYFLASYRTVLIGSPLSAGARINAANGAQAERVRAMSRTRLMQWARHWADHPTATSKIAVPVILGDLAMHHQDVLRGLGLKREVPDRAASAILLEGLQLSVWMNRRSLRHRIVPADGGRPVGRRGAPEVRGTREALGLWLAGRDSVAPELHFG</sequence>
<accession>A0ABP6Q4J6</accession>